<accession>W9C5F6</accession>
<organism evidence="1 2">
    <name type="scientific">Sclerotinia borealis (strain F-4128)</name>
    <dbReference type="NCBI Taxonomy" id="1432307"/>
    <lineage>
        <taxon>Eukaryota</taxon>
        <taxon>Fungi</taxon>
        <taxon>Dikarya</taxon>
        <taxon>Ascomycota</taxon>
        <taxon>Pezizomycotina</taxon>
        <taxon>Leotiomycetes</taxon>
        <taxon>Helotiales</taxon>
        <taxon>Sclerotiniaceae</taxon>
        <taxon>Sclerotinia</taxon>
    </lineage>
</organism>
<reference evidence="1 2" key="1">
    <citation type="journal article" date="2014" name="Genome Announc.">
        <title>Draft genome sequence of Sclerotinia borealis, a psychrophilic plant pathogenic fungus.</title>
        <authorList>
            <person name="Mardanov A.V."/>
            <person name="Beletsky A.V."/>
            <person name="Kadnikov V.V."/>
            <person name="Ignatov A.N."/>
            <person name="Ravin N.V."/>
        </authorList>
    </citation>
    <scope>NUCLEOTIDE SEQUENCE [LARGE SCALE GENOMIC DNA]</scope>
    <source>
        <strain evidence="2">F-4157</strain>
    </source>
</reference>
<dbReference type="HOGENOM" id="CLU_712054_0_0_1"/>
<sequence length="388" mass="44877">MATPMKQKTPAMPMLIPMPTTQWPVIDYIGMVDEINLSYKQSHETFYAALCYQQCMDLLAQISEHGFLFIAHTHLILALLSHPKDDLPIPVHLTQSLTQIRTLLSLPFYASRLTSLDPLNSHTPYTDITLLNNYTSFISTLHSESLAFFSERKWRYLNTTTVTPFRELVYTYECVDKEGNFLEMRKKKEPMLPLTRKTEEEMGEERWEGVRGLWRYMGRELMKGGQGQDVRQLGGAQLKGFGGKGVFEFWGEVKEVLLWGYGGYGGVREEVWMKEKWGTSTSTNVVVNEHGDTDANGDTKVRERKRDRMDYTHDQVLARDIFPRRINGCHAWCRKCQQEKVEMIWKGPRHGDDDNVYREDEEGDDDGELKFRGYASTGTSGCGYRWDF</sequence>
<gene>
    <name evidence="1" type="ORF">SBOR_8671</name>
</gene>
<dbReference type="Proteomes" id="UP000019487">
    <property type="component" value="Unassembled WGS sequence"/>
</dbReference>
<protein>
    <submittedName>
        <fullName evidence="1">Uncharacterized protein</fullName>
    </submittedName>
</protein>
<evidence type="ECO:0000313" key="1">
    <source>
        <dbReference type="EMBL" id="ESZ90953.1"/>
    </source>
</evidence>
<dbReference type="OrthoDB" id="3489787at2759"/>
<comment type="caution">
    <text evidence="1">The sequence shown here is derived from an EMBL/GenBank/DDBJ whole genome shotgun (WGS) entry which is preliminary data.</text>
</comment>
<dbReference type="EMBL" id="AYSA01000559">
    <property type="protein sequence ID" value="ESZ90953.1"/>
    <property type="molecule type" value="Genomic_DNA"/>
</dbReference>
<keyword evidence="2" id="KW-1185">Reference proteome</keyword>
<proteinExistence type="predicted"/>
<name>W9C5F6_SCLBF</name>
<dbReference type="AlphaFoldDB" id="W9C5F6"/>
<evidence type="ECO:0000313" key="2">
    <source>
        <dbReference type="Proteomes" id="UP000019487"/>
    </source>
</evidence>